<dbReference type="InterPro" id="IPR032810">
    <property type="entry name" value="CCA-adding_enz_C"/>
</dbReference>
<dbReference type="Gene3D" id="3.30.460.10">
    <property type="entry name" value="Beta Polymerase, domain 2"/>
    <property type="match status" value="1"/>
</dbReference>
<evidence type="ECO:0000313" key="14">
    <source>
        <dbReference type="Proteomes" id="UP000664317"/>
    </source>
</evidence>
<evidence type="ECO:0000256" key="1">
    <source>
        <dbReference type="ARBA" id="ARBA00001946"/>
    </source>
</evidence>
<dbReference type="SUPFAM" id="SSF81891">
    <property type="entry name" value="Poly A polymerase C-terminal region-like"/>
    <property type="match status" value="1"/>
</dbReference>
<keyword evidence="5" id="KW-0479">Metal-binding</keyword>
<feature type="domain" description="HD/PDEase" evidence="12">
    <location>
        <begin position="254"/>
        <end position="378"/>
    </location>
</feature>
<evidence type="ECO:0000256" key="6">
    <source>
        <dbReference type="ARBA" id="ARBA00022741"/>
    </source>
</evidence>
<dbReference type="InterPro" id="IPR006674">
    <property type="entry name" value="HD_domain"/>
</dbReference>
<keyword evidence="4" id="KW-0548">Nucleotidyltransferase</keyword>
<dbReference type="InterPro" id="IPR032828">
    <property type="entry name" value="PolyA_RNA-bd"/>
</dbReference>
<evidence type="ECO:0000256" key="11">
    <source>
        <dbReference type="RuleBase" id="RU003953"/>
    </source>
</evidence>
<dbReference type="RefSeq" id="WP_206579461.1">
    <property type="nucleotide sequence ID" value="NZ_JAFKCT010000008.1"/>
</dbReference>
<keyword evidence="14" id="KW-1185">Reference proteome</keyword>
<comment type="caution">
    <text evidence="13">The sequence shown here is derived from an EMBL/GenBank/DDBJ whole genome shotgun (WGS) entry which is preliminary data.</text>
</comment>
<dbReference type="CDD" id="cd05398">
    <property type="entry name" value="NT_ClassII-CCAase"/>
    <property type="match status" value="1"/>
</dbReference>
<dbReference type="Gene3D" id="1.10.246.80">
    <property type="match status" value="1"/>
</dbReference>
<keyword evidence="2 11" id="KW-0808">Transferase</keyword>
<dbReference type="SUPFAM" id="SSF81301">
    <property type="entry name" value="Nucleotidyltransferase"/>
    <property type="match status" value="1"/>
</dbReference>
<gene>
    <name evidence="13" type="ORF">J0A68_17150</name>
</gene>
<proteinExistence type="inferred from homology"/>
<comment type="cofactor">
    <cofactor evidence="1">
        <name>Mg(2+)</name>
        <dbReference type="ChEBI" id="CHEBI:18420"/>
    </cofactor>
</comment>
<keyword evidence="7" id="KW-0692">RNA repair</keyword>
<reference evidence="13 14" key="1">
    <citation type="submission" date="2021-03" db="EMBL/GenBank/DDBJ databases">
        <title>novel species isolated from a fishpond in China.</title>
        <authorList>
            <person name="Lu H."/>
            <person name="Cai Z."/>
        </authorList>
    </citation>
    <scope>NUCLEOTIDE SEQUENCE [LARGE SCALE GENOMIC DNA]</scope>
    <source>
        <strain evidence="13 14">H41</strain>
    </source>
</reference>
<evidence type="ECO:0000256" key="2">
    <source>
        <dbReference type="ARBA" id="ARBA00022679"/>
    </source>
</evidence>
<dbReference type="Proteomes" id="UP000664317">
    <property type="component" value="Unassembled WGS sequence"/>
</dbReference>
<dbReference type="InterPro" id="IPR003607">
    <property type="entry name" value="HD/PDEase_dom"/>
</dbReference>
<dbReference type="PANTHER" id="PTHR47545">
    <property type="entry name" value="MULTIFUNCTIONAL CCA PROTEIN"/>
    <property type="match status" value="1"/>
</dbReference>
<evidence type="ECO:0000256" key="7">
    <source>
        <dbReference type="ARBA" id="ARBA00022800"/>
    </source>
</evidence>
<dbReference type="EMBL" id="JAFKCT010000008">
    <property type="protein sequence ID" value="MBN7812685.1"/>
    <property type="molecule type" value="Genomic_DNA"/>
</dbReference>
<keyword evidence="6" id="KW-0547">Nucleotide-binding</keyword>
<evidence type="ECO:0000256" key="3">
    <source>
        <dbReference type="ARBA" id="ARBA00022694"/>
    </source>
</evidence>
<name>A0ABS3C770_9BACT</name>
<keyword evidence="9" id="KW-0460">Magnesium</keyword>
<evidence type="ECO:0000256" key="5">
    <source>
        <dbReference type="ARBA" id="ARBA00022723"/>
    </source>
</evidence>
<dbReference type="InterPro" id="IPR050124">
    <property type="entry name" value="tRNA_CCA-adding_enzyme"/>
</dbReference>
<organism evidence="13 14">
    <name type="scientific">Algoriphagus oliviformis</name>
    <dbReference type="NCBI Taxonomy" id="2811231"/>
    <lineage>
        <taxon>Bacteria</taxon>
        <taxon>Pseudomonadati</taxon>
        <taxon>Bacteroidota</taxon>
        <taxon>Cytophagia</taxon>
        <taxon>Cytophagales</taxon>
        <taxon>Cyclobacteriaceae</taxon>
        <taxon>Algoriphagus</taxon>
    </lineage>
</organism>
<evidence type="ECO:0000256" key="9">
    <source>
        <dbReference type="ARBA" id="ARBA00022842"/>
    </source>
</evidence>
<dbReference type="Pfam" id="PF13735">
    <property type="entry name" value="tRNA_NucTran2_2"/>
    <property type="match status" value="1"/>
</dbReference>
<dbReference type="PANTHER" id="PTHR47545:SF1">
    <property type="entry name" value="MULTIFUNCTIONAL CCA PROTEIN"/>
    <property type="match status" value="1"/>
</dbReference>
<dbReference type="SMART" id="SM00471">
    <property type="entry name" value="HDc"/>
    <property type="match status" value="1"/>
</dbReference>
<accession>A0ABS3C770</accession>
<dbReference type="Pfam" id="PF01966">
    <property type="entry name" value="HD"/>
    <property type="match status" value="1"/>
</dbReference>
<evidence type="ECO:0000256" key="8">
    <source>
        <dbReference type="ARBA" id="ARBA00022840"/>
    </source>
</evidence>
<dbReference type="Pfam" id="PF01743">
    <property type="entry name" value="PolyA_pol"/>
    <property type="match status" value="1"/>
</dbReference>
<keyword evidence="10 11" id="KW-0694">RNA-binding</keyword>
<keyword evidence="3" id="KW-0819">tRNA processing</keyword>
<evidence type="ECO:0000259" key="12">
    <source>
        <dbReference type="SMART" id="SM00471"/>
    </source>
</evidence>
<evidence type="ECO:0000313" key="13">
    <source>
        <dbReference type="EMBL" id="MBN7812685.1"/>
    </source>
</evidence>
<dbReference type="Pfam" id="PF12627">
    <property type="entry name" value="PolyA_pol_RNAbd"/>
    <property type="match status" value="1"/>
</dbReference>
<sequence length="482" mass="54854">MNFKSRLDEHDIFEKVGAAAGRLGIKSYVVGGYVRDLVLGRPSKDIDFTCVGSGISLAQEVAKSFDTHVPLSVFKNFGTAMLKLEDCELEFVGARKESYRLESRKPIVEDGTLQEDLERRDFTINAMAVSLNAEDYGELVDPFDGIGDIKRKTIKTPLEPGVTFSDDPLRMMRAVRFAAQLNFDIDPDTFFAITENADRLKIISAERIIDEVNKIVKTPKPSYGFKLLFASKLLQEFFPEMVALQGVDSVDDKSHKDNFYHTLQVLDNVCVMTDNLWLRWAAIMHDIAKPATKRFNPKVGWTFHGHEDKGARMTPGIFRRMKLPMDERMKYVQKLVRLHLRPIALVKDEVTDSALRRLLFDAGDDIDDLMKLCRADVTSKNNKKVQRYLDNFDKVEEKLKEVEEKDQVRNFQPPVSGEEIMAIFGLPPSKIIGEIKEEIKEAILEGKIQNNPEAARKLMFDIAREKGIAPVDDNSHHQENND</sequence>
<dbReference type="InterPro" id="IPR002646">
    <property type="entry name" value="PolA_pol_head_dom"/>
</dbReference>
<protein>
    <submittedName>
        <fullName evidence="13">HD domain-containing protein</fullName>
    </submittedName>
</protein>
<dbReference type="InterPro" id="IPR043519">
    <property type="entry name" value="NT_sf"/>
</dbReference>
<comment type="similarity">
    <text evidence="11">Belongs to the tRNA nucleotidyltransferase/poly(A) polymerase family.</text>
</comment>
<dbReference type="Gene3D" id="1.10.3090.10">
    <property type="entry name" value="cca-adding enzyme, domain 2"/>
    <property type="match status" value="1"/>
</dbReference>
<evidence type="ECO:0000256" key="10">
    <source>
        <dbReference type="ARBA" id="ARBA00022884"/>
    </source>
</evidence>
<keyword evidence="8" id="KW-0067">ATP-binding</keyword>
<dbReference type="CDD" id="cd00077">
    <property type="entry name" value="HDc"/>
    <property type="match status" value="1"/>
</dbReference>
<evidence type="ECO:0000256" key="4">
    <source>
        <dbReference type="ARBA" id="ARBA00022695"/>
    </source>
</evidence>